<proteinExistence type="predicted"/>
<gene>
    <name evidence="1" type="ORF">ECPE_LOCUS15150</name>
</gene>
<accession>A0A3P8GTP8</accession>
<reference evidence="1 2" key="1">
    <citation type="submission" date="2018-11" db="EMBL/GenBank/DDBJ databases">
        <authorList>
            <consortium name="Pathogen Informatics"/>
        </authorList>
    </citation>
    <scope>NUCLEOTIDE SEQUENCE [LARGE SCALE GENOMIC DNA]</scope>
    <source>
        <strain evidence="1 2">Egypt</strain>
    </source>
</reference>
<evidence type="ECO:0000313" key="2">
    <source>
        <dbReference type="Proteomes" id="UP000272942"/>
    </source>
</evidence>
<protein>
    <submittedName>
        <fullName evidence="1">Uncharacterized protein</fullName>
    </submittedName>
</protein>
<dbReference type="EMBL" id="UZAN01059689">
    <property type="protein sequence ID" value="VDP92422.1"/>
    <property type="molecule type" value="Genomic_DNA"/>
</dbReference>
<sequence length="33" mass="3738">MNVDCGVRIATDEVVRLVRELHANDQIRKSDQG</sequence>
<evidence type="ECO:0000313" key="1">
    <source>
        <dbReference type="EMBL" id="VDP92422.1"/>
    </source>
</evidence>
<organism evidence="1 2">
    <name type="scientific">Echinostoma caproni</name>
    <dbReference type="NCBI Taxonomy" id="27848"/>
    <lineage>
        <taxon>Eukaryota</taxon>
        <taxon>Metazoa</taxon>
        <taxon>Spiralia</taxon>
        <taxon>Lophotrochozoa</taxon>
        <taxon>Platyhelminthes</taxon>
        <taxon>Trematoda</taxon>
        <taxon>Digenea</taxon>
        <taxon>Plagiorchiida</taxon>
        <taxon>Echinostomata</taxon>
        <taxon>Echinostomatoidea</taxon>
        <taxon>Echinostomatidae</taxon>
        <taxon>Echinostoma</taxon>
    </lineage>
</organism>
<dbReference type="Proteomes" id="UP000272942">
    <property type="component" value="Unassembled WGS sequence"/>
</dbReference>
<keyword evidence="2" id="KW-1185">Reference proteome</keyword>
<dbReference type="AlphaFoldDB" id="A0A3P8GTP8"/>
<name>A0A3P8GTP8_9TREM</name>